<dbReference type="GO" id="GO:0000155">
    <property type="term" value="F:phosphorelay sensor kinase activity"/>
    <property type="evidence" value="ECO:0007669"/>
    <property type="project" value="TreeGrafter"/>
</dbReference>
<keyword evidence="11 12" id="KW-0472">Membrane</keyword>
<evidence type="ECO:0000313" key="14">
    <source>
        <dbReference type="EMBL" id="REJ55332.1"/>
    </source>
</evidence>
<name>A0A3E0M7D8_9CHRO</name>
<dbReference type="Proteomes" id="UP000257002">
    <property type="component" value="Unassembled WGS sequence"/>
</dbReference>
<dbReference type="PROSITE" id="PS50885">
    <property type="entry name" value="HAMP"/>
    <property type="match status" value="1"/>
</dbReference>
<dbReference type="EC" id="2.7.13.3" evidence="3"/>
<evidence type="ECO:0000313" key="15">
    <source>
        <dbReference type="Proteomes" id="UP000257002"/>
    </source>
</evidence>
<gene>
    <name evidence="14" type="ORF">DWQ51_05745</name>
</gene>
<dbReference type="InterPro" id="IPR050398">
    <property type="entry name" value="HssS/ArlS-like"/>
</dbReference>
<feature type="transmembrane region" description="Helical" evidence="12">
    <location>
        <begin position="20"/>
        <end position="40"/>
    </location>
</feature>
<dbReference type="AlphaFoldDB" id="A0A3E0M7D8"/>
<evidence type="ECO:0000256" key="12">
    <source>
        <dbReference type="SAM" id="Phobius"/>
    </source>
</evidence>
<keyword evidence="7" id="KW-0547">Nucleotide-binding</keyword>
<evidence type="ECO:0000256" key="2">
    <source>
        <dbReference type="ARBA" id="ARBA00004651"/>
    </source>
</evidence>
<dbReference type="GO" id="GO:0005524">
    <property type="term" value="F:ATP binding"/>
    <property type="evidence" value="ECO:0007669"/>
    <property type="project" value="UniProtKB-KW"/>
</dbReference>
<dbReference type="Pfam" id="PF11845">
    <property type="entry name" value="Tll0287-like"/>
    <property type="match status" value="1"/>
</dbReference>
<feature type="domain" description="HAMP" evidence="13">
    <location>
        <begin position="255"/>
        <end position="307"/>
    </location>
</feature>
<dbReference type="EMBL" id="QQWD01000004">
    <property type="protein sequence ID" value="REJ55332.1"/>
    <property type="molecule type" value="Genomic_DNA"/>
</dbReference>
<dbReference type="PANTHER" id="PTHR45528">
    <property type="entry name" value="SENSOR HISTIDINE KINASE CPXA"/>
    <property type="match status" value="1"/>
</dbReference>
<dbReference type="InterPro" id="IPR003660">
    <property type="entry name" value="HAMP_dom"/>
</dbReference>
<evidence type="ECO:0000256" key="3">
    <source>
        <dbReference type="ARBA" id="ARBA00012438"/>
    </source>
</evidence>
<keyword evidence="8" id="KW-0418">Kinase</keyword>
<evidence type="ECO:0000256" key="9">
    <source>
        <dbReference type="ARBA" id="ARBA00022840"/>
    </source>
</evidence>
<comment type="subcellular location">
    <subcellularLocation>
        <location evidence="2">Cell membrane</location>
        <topology evidence="2">Multi-pass membrane protein</topology>
    </subcellularLocation>
</comment>
<keyword evidence="12" id="KW-0812">Transmembrane</keyword>
<comment type="catalytic activity">
    <reaction evidence="1">
        <text>ATP + protein L-histidine = ADP + protein N-phospho-L-histidine.</text>
        <dbReference type="EC" id="2.7.13.3"/>
    </reaction>
</comment>
<dbReference type="CDD" id="cd06225">
    <property type="entry name" value="HAMP"/>
    <property type="match status" value="1"/>
</dbReference>
<evidence type="ECO:0000256" key="5">
    <source>
        <dbReference type="ARBA" id="ARBA00022553"/>
    </source>
</evidence>
<proteinExistence type="predicted"/>
<dbReference type="Pfam" id="PF00672">
    <property type="entry name" value="HAMP"/>
    <property type="match status" value="1"/>
</dbReference>
<evidence type="ECO:0000256" key="1">
    <source>
        <dbReference type="ARBA" id="ARBA00000085"/>
    </source>
</evidence>
<dbReference type="InterPro" id="IPR021796">
    <property type="entry name" value="Tll0287-like_dom"/>
</dbReference>
<organism evidence="14 15">
    <name type="scientific">Microcystis wesenbergii TW10</name>
    <dbReference type="NCBI Taxonomy" id="2060474"/>
    <lineage>
        <taxon>Bacteria</taxon>
        <taxon>Bacillati</taxon>
        <taxon>Cyanobacteriota</taxon>
        <taxon>Cyanophyceae</taxon>
        <taxon>Oscillatoriophycideae</taxon>
        <taxon>Chroococcales</taxon>
        <taxon>Microcystaceae</taxon>
        <taxon>Microcystis</taxon>
    </lineage>
</organism>
<keyword evidence="6" id="KW-0808">Transferase</keyword>
<dbReference type="SMART" id="SM00304">
    <property type="entry name" value="HAMP"/>
    <property type="match status" value="1"/>
</dbReference>
<evidence type="ECO:0000259" key="13">
    <source>
        <dbReference type="PROSITE" id="PS50885"/>
    </source>
</evidence>
<keyword evidence="5" id="KW-0597">Phosphoprotein</keyword>
<dbReference type="Gene3D" id="6.10.340.10">
    <property type="match status" value="1"/>
</dbReference>
<keyword evidence="10" id="KW-0902">Two-component regulatory system</keyword>
<keyword evidence="12" id="KW-1133">Transmembrane helix</keyword>
<keyword evidence="4" id="KW-1003">Cell membrane</keyword>
<protein>
    <recommendedName>
        <fullName evidence="3">histidine kinase</fullName>
        <ecNumber evidence="3">2.7.13.3</ecNumber>
    </recommendedName>
</protein>
<evidence type="ECO:0000256" key="11">
    <source>
        <dbReference type="ARBA" id="ARBA00023136"/>
    </source>
</evidence>
<evidence type="ECO:0000256" key="8">
    <source>
        <dbReference type="ARBA" id="ARBA00022777"/>
    </source>
</evidence>
<evidence type="ECO:0000256" key="4">
    <source>
        <dbReference type="ARBA" id="ARBA00022475"/>
    </source>
</evidence>
<reference evidence="14 15" key="1">
    <citation type="submission" date="2017-10" db="EMBL/GenBank/DDBJ databases">
        <title>A large-scale comparative metagenomic study reveals the eutrophication-driven functional interactions in six Microcystis-epibionts communities.</title>
        <authorList>
            <person name="Li Q."/>
            <person name="Lin F."/>
        </authorList>
    </citation>
    <scope>NUCLEOTIDE SEQUENCE [LARGE SCALE GENOMIC DNA]</scope>
    <source>
        <strain evidence="14">TW10</strain>
    </source>
</reference>
<accession>A0A3E0M7D8</accession>
<keyword evidence="9" id="KW-0067">ATP-binding</keyword>
<comment type="caution">
    <text evidence="14">The sequence shown here is derived from an EMBL/GenBank/DDBJ whole genome shotgun (WGS) entry which is preliminary data.</text>
</comment>
<evidence type="ECO:0000256" key="7">
    <source>
        <dbReference type="ARBA" id="ARBA00022741"/>
    </source>
</evidence>
<dbReference type="GO" id="GO:0005886">
    <property type="term" value="C:plasma membrane"/>
    <property type="evidence" value="ECO:0007669"/>
    <property type="project" value="UniProtKB-SubCell"/>
</dbReference>
<evidence type="ECO:0000256" key="10">
    <source>
        <dbReference type="ARBA" id="ARBA00023012"/>
    </source>
</evidence>
<sequence length="318" mass="36269">MKILKLIPEDWNLSKRLTTLMLTIFLGGIIVSSVVFYSIVLNTVENEMNTRANLLISTMDAVRKYNQDRVTPLLQKQAPEQLLLETIPSYAVRQVFDIFTTSYKSHYGEYTYKDAMINPTNIKDKATEEEIKIIDQLTQQDQLGEKNISQGFLLINGQKNFYAARPIKITQVSCLSCHSSLEKSPQSLQVLYKQGIYQANQGFGWELNKVIGTKIIYVPADQVYKNANQRFLLVIGVFTGIFAIAIFLVNLWLKQYVVRPINRITKVAEAVSLGDMDANFDKQYNDEVGRLVDAFTRMKTSLEIAIKRLNNKGNRSCE</sequence>
<evidence type="ECO:0000256" key="6">
    <source>
        <dbReference type="ARBA" id="ARBA00022679"/>
    </source>
</evidence>
<feature type="transmembrane region" description="Helical" evidence="12">
    <location>
        <begin position="231"/>
        <end position="253"/>
    </location>
</feature>
<dbReference type="PANTHER" id="PTHR45528:SF1">
    <property type="entry name" value="SENSOR HISTIDINE KINASE CPXA"/>
    <property type="match status" value="1"/>
</dbReference>
<dbReference type="SUPFAM" id="SSF158472">
    <property type="entry name" value="HAMP domain-like"/>
    <property type="match status" value="1"/>
</dbReference>